<reference evidence="1" key="1">
    <citation type="submission" date="2009-05" db="EMBL/GenBank/DDBJ databases">
        <authorList>
            <person name="Harkins D.M."/>
            <person name="DeShazer D."/>
            <person name="Woods D.E."/>
            <person name="Brinkac L.M."/>
            <person name="Brown K.A."/>
            <person name="Hung G.C."/>
            <person name="Tuanyok A."/>
            <person name="Zhang B."/>
            <person name="Nierman W.C."/>
        </authorList>
    </citation>
    <scope>NUCLEOTIDE SEQUENCE [LARGE SCALE GENOMIC DNA]</scope>
    <source>
        <strain evidence="1">1710a</strain>
    </source>
</reference>
<dbReference type="EMBL" id="CM000832">
    <property type="protein sequence ID" value="EET06205.1"/>
    <property type="molecule type" value="Genomic_DNA"/>
</dbReference>
<proteinExistence type="predicted"/>
<dbReference type="AlphaFoldDB" id="A0A0E1VZ08"/>
<dbReference type="HOGENOM" id="CLU_1999656_0_0_4"/>
<evidence type="ECO:0000313" key="1">
    <source>
        <dbReference type="EMBL" id="EET06205.1"/>
    </source>
</evidence>
<dbReference type="Proteomes" id="UP000001812">
    <property type="component" value="Chromosome I"/>
</dbReference>
<protein>
    <submittedName>
        <fullName evidence="1">Uncharacterized protein</fullName>
    </submittedName>
</protein>
<gene>
    <name evidence="1" type="ORF">BURPS1710A_1610</name>
</gene>
<accession>A0A0E1VZ08</accession>
<name>A0A0E1VZ08_BURPE</name>
<sequence length="142" mass="16023">MRFSMRREWRRFITARGRVRVPVRKSLRCGIHMPAYAGARGRRRRIRARRRSGVVVAGAAAAADSFEPPICGIANLRRIVYPTVRSVGRACLARREVSAGAPRGLPAHRALAYDPALDERTVQETTRCLPIGCVLPPRRRRR</sequence>
<organism evidence="1">
    <name type="scientific">Burkholderia pseudomallei 1710a</name>
    <dbReference type="NCBI Taxonomy" id="320371"/>
    <lineage>
        <taxon>Bacteria</taxon>
        <taxon>Pseudomonadati</taxon>
        <taxon>Pseudomonadota</taxon>
        <taxon>Betaproteobacteria</taxon>
        <taxon>Burkholderiales</taxon>
        <taxon>Burkholderiaceae</taxon>
        <taxon>Burkholderia</taxon>
        <taxon>pseudomallei group</taxon>
    </lineage>
</organism>